<evidence type="ECO:0000256" key="1">
    <source>
        <dbReference type="SAM" id="Phobius"/>
    </source>
</evidence>
<gene>
    <name evidence="2" type="ORF">GCM10010446_24510</name>
</gene>
<dbReference type="RefSeq" id="WP_344494341.1">
    <property type="nucleotide sequence ID" value="NZ_BAAAUD010000023.1"/>
</dbReference>
<feature type="transmembrane region" description="Helical" evidence="1">
    <location>
        <begin position="12"/>
        <end position="36"/>
    </location>
</feature>
<proteinExistence type="predicted"/>
<keyword evidence="1" id="KW-1133">Transmembrane helix</keyword>
<keyword evidence="3" id="KW-1185">Reference proteome</keyword>
<accession>A0ABN3X7Y2</accession>
<keyword evidence="1" id="KW-0472">Membrane</keyword>
<dbReference type="Pfam" id="PF25637">
    <property type="entry name" value="DUF7942"/>
    <property type="match status" value="1"/>
</dbReference>
<dbReference type="Proteomes" id="UP001500403">
    <property type="component" value="Unassembled WGS sequence"/>
</dbReference>
<dbReference type="EMBL" id="BAAAUD010000023">
    <property type="protein sequence ID" value="GAA2938266.1"/>
    <property type="molecule type" value="Genomic_DNA"/>
</dbReference>
<dbReference type="NCBIfam" id="NF046119">
    <property type="entry name" value="memb_SCO4225"/>
    <property type="match status" value="1"/>
</dbReference>
<dbReference type="InterPro" id="IPR057702">
    <property type="entry name" value="DUF7942"/>
</dbReference>
<evidence type="ECO:0008006" key="4">
    <source>
        <dbReference type="Google" id="ProtNLM"/>
    </source>
</evidence>
<protein>
    <recommendedName>
        <fullName evidence="4">ABC transporter permease</fullName>
    </recommendedName>
</protein>
<reference evidence="2 3" key="1">
    <citation type="journal article" date="2019" name="Int. J. Syst. Evol. Microbiol.">
        <title>The Global Catalogue of Microorganisms (GCM) 10K type strain sequencing project: providing services to taxonomists for standard genome sequencing and annotation.</title>
        <authorList>
            <consortium name="The Broad Institute Genomics Platform"/>
            <consortium name="The Broad Institute Genome Sequencing Center for Infectious Disease"/>
            <person name="Wu L."/>
            <person name="Ma J."/>
        </authorList>
    </citation>
    <scope>NUCLEOTIDE SEQUENCE [LARGE SCALE GENOMIC DNA]</scope>
    <source>
        <strain evidence="2 3">JCM 9088</strain>
    </source>
</reference>
<sequence>MIARKLFRRAFANPISAAYLGVVGTVTVFEVAAAFIEGPQEFAGLWVLMTTSPTALLFLGVAEAIGGGAGPEGLLFVILAVSAFIQSLALGLLWEVLRSGRENPGRPRHS</sequence>
<feature type="transmembrane region" description="Helical" evidence="1">
    <location>
        <begin position="74"/>
        <end position="94"/>
    </location>
</feature>
<comment type="caution">
    <text evidence="2">The sequence shown here is derived from an EMBL/GenBank/DDBJ whole genome shotgun (WGS) entry which is preliminary data.</text>
</comment>
<feature type="transmembrane region" description="Helical" evidence="1">
    <location>
        <begin position="42"/>
        <end position="62"/>
    </location>
</feature>
<evidence type="ECO:0000313" key="2">
    <source>
        <dbReference type="EMBL" id="GAA2938266.1"/>
    </source>
</evidence>
<organism evidence="2 3">
    <name type="scientific">Streptomyces enissocaesilis</name>
    <dbReference type="NCBI Taxonomy" id="332589"/>
    <lineage>
        <taxon>Bacteria</taxon>
        <taxon>Bacillati</taxon>
        <taxon>Actinomycetota</taxon>
        <taxon>Actinomycetes</taxon>
        <taxon>Kitasatosporales</taxon>
        <taxon>Streptomycetaceae</taxon>
        <taxon>Streptomyces</taxon>
        <taxon>Streptomyces rochei group</taxon>
    </lineage>
</organism>
<evidence type="ECO:0000313" key="3">
    <source>
        <dbReference type="Proteomes" id="UP001500403"/>
    </source>
</evidence>
<keyword evidence="1" id="KW-0812">Transmembrane</keyword>
<name>A0ABN3X7Y2_9ACTN</name>